<evidence type="ECO:0000313" key="7">
    <source>
        <dbReference type="EMBL" id="BFH72191.1"/>
    </source>
</evidence>
<evidence type="ECO:0000256" key="3">
    <source>
        <dbReference type="ARBA" id="ARBA00022676"/>
    </source>
</evidence>
<dbReference type="GO" id="GO:0016757">
    <property type="term" value="F:glycosyltransferase activity"/>
    <property type="evidence" value="ECO:0007669"/>
    <property type="project" value="UniProtKB-KW"/>
</dbReference>
<protein>
    <submittedName>
        <fullName evidence="7">Glycosyltransferase family A protein</fullName>
    </submittedName>
</protein>
<gene>
    <name evidence="7" type="ORF">SJAV_01350</name>
</gene>
<proteinExistence type="predicted"/>
<dbReference type="InterPro" id="IPR029044">
    <property type="entry name" value="Nucleotide-diphossugar_trans"/>
</dbReference>
<dbReference type="PANTHER" id="PTHR43646">
    <property type="entry name" value="GLYCOSYLTRANSFERASE"/>
    <property type="match status" value="1"/>
</dbReference>
<dbReference type="PANTHER" id="PTHR43646:SF2">
    <property type="entry name" value="GLYCOSYLTRANSFERASE 2-LIKE DOMAIN-CONTAINING PROTEIN"/>
    <property type="match status" value="1"/>
</dbReference>
<dbReference type="Gene3D" id="3.90.550.10">
    <property type="entry name" value="Spore Coat Polysaccharide Biosynthesis Protein SpsA, Chain A"/>
    <property type="match status" value="1"/>
</dbReference>
<organism evidence="7">
    <name type="scientific">Sulfurisphaera javensis</name>
    <dbReference type="NCBI Taxonomy" id="2049879"/>
    <lineage>
        <taxon>Archaea</taxon>
        <taxon>Thermoproteota</taxon>
        <taxon>Thermoprotei</taxon>
        <taxon>Sulfolobales</taxon>
        <taxon>Sulfolobaceae</taxon>
        <taxon>Sulfurisphaera</taxon>
    </lineage>
</organism>
<reference evidence="7" key="1">
    <citation type="submission" date="2024-03" db="EMBL/GenBank/DDBJ databases">
        <title>Complete genome sequence of Sulfurisphaera javensis strain KD-1.</title>
        <authorList>
            <person name="Sakai H."/>
            <person name="Nur N."/>
            <person name="Suwanto A."/>
            <person name="Kurosawa N."/>
        </authorList>
    </citation>
    <scope>NUCLEOTIDE SEQUENCE</scope>
    <source>
        <strain evidence="7">KD-1</strain>
    </source>
</reference>
<keyword evidence="4" id="KW-0808">Transferase</keyword>
<dbReference type="GO" id="GO:0005886">
    <property type="term" value="C:plasma membrane"/>
    <property type="evidence" value="ECO:0007669"/>
    <property type="project" value="UniProtKB-SubCell"/>
</dbReference>
<dbReference type="SUPFAM" id="SSF53448">
    <property type="entry name" value="Nucleotide-diphospho-sugar transferases"/>
    <property type="match status" value="1"/>
</dbReference>
<dbReference type="AlphaFoldDB" id="A0AAT9GMW0"/>
<evidence type="ECO:0000256" key="1">
    <source>
        <dbReference type="ARBA" id="ARBA00004236"/>
    </source>
</evidence>
<comment type="subcellular location">
    <subcellularLocation>
        <location evidence="1">Cell membrane</location>
    </subcellularLocation>
</comment>
<dbReference type="Pfam" id="PF00535">
    <property type="entry name" value="Glycos_transf_2"/>
    <property type="match status" value="1"/>
</dbReference>
<dbReference type="CDD" id="cd00761">
    <property type="entry name" value="Glyco_tranf_GTA_type"/>
    <property type="match status" value="1"/>
</dbReference>
<evidence type="ECO:0000259" key="6">
    <source>
        <dbReference type="Pfam" id="PF00535"/>
    </source>
</evidence>
<name>A0AAT9GMW0_9CREN</name>
<dbReference type="EMBL" id="AP031322">
    <property type="protein sequence ID" value="BFH72191.1"/>
    <property type="molecule type" value="Genomic_DNA"/>
</dbReference>
<keyword evidence="3" id="KW-0328">Glycosyltransferase</keyword>
<evidence type="ECO:0000256" key="4">
    <source>
        <dbReference type="ARBA" id="ARBA00022679"/>
    </source>
</evidence>
<keyword evidence="5" id="KW-0472">Membrane</keyword>
<dbReference type="InterPro" id="IPR001173">
    <property type="entry name" value="Glyco_trans_2-like"/>
</dbReference>
<evidence type="ECO:0000256" key="5">
    <source>
        <dbReference type="ARBA" id="ARBA00023136"/>
    </source>
</evidence>
<dbReference type="RefSeq" id="WP_369610437.1">
    <property type="nucleotide sequence ID" value="NZ_AP031322.1"/>
</dbReference>
<keyword evidence="2" id="KW-1003">Cell membrane</keyword>
<dbReference type="KEGG" id="sjv:SJAV_01350"/>
<dbReference type="GeneID" id="92353067"/>
<accession>A0AAT9GMW0</accession>
<sequence>MKFSVVIPTLNSAKHVELPIKSALSQGAEVIVVDSFSTDGTDKIAKELGAIVLQVKGSRLKARIEGAKISSGEYIINLDSDMYLVNGILQKLPDAEAIALGEITVGEGIVAKLMKVDREISQRKYRENLSIEGGVIPRVYRRDVLLEAYKKIPEKLLSLQAFEDSLVYYLSGVKDVKFIPNAVYHVEDDSFFQFVKKWYKYGKNAKLLKGTEFEFLIRRRRPGVSWKEKIELLPVFLTKGIPFALGYYL</sequence>
<evidence type="ECO:0000256" key="2">
    <source>
        <dbReference type="ARBA" id="ARBA00022475"/>
    </source>
</evidence>
<feature type="domain" description="Glycosyltransferase 2-like" evidence="6">
    <location>
        <begin position="4"/>
        <end position="92"/>
    </location>
</feature>